<reference evidence="7" key="1">
    <citation type="journal article" date="2019" name="Int. J. Syst. Evol. Microbiol.">
        <title>The Global Catalogue of Microorganisms (GCM) 10K type strain sequencing project: providing services to taxonomists for standard genome sequencing and annotation.</title>
        <authorList>
            <consortium name="The Broad Institute Genomics Platform"/>
            <consortium name="The Broad Institute Genome Sequencing Center for Infectious Disease"/>
            <person name="Wu L."/>
            <person name="Ma J."/>
        </authorList>
    </citation>
    <scope>NUCLEOTIDE SEQUENCE [LARGE SCALE GENOMIC DNA]</scope>
    <source>
        <strain evidence="7">JCM 31486</strain>
    </source>
</reference>
<comment type="caution">
    <text evidence="6">The sequence shown here is derived from an EMBL/GenBank/DDBJ whole genome shotgun (WGS) entry which is preliminary data.</text>
</comment>
<accession>A0ABW3M1V2</accession>
<dbReference type="EMBL" id="JBHTIS010000098">
    <property type="protein sequence ID" value="MFD1044670.1"/>
    <property type="molecule type" value="Genomic_DNA"/>
</dbReference>
<proteinExistence type="predicted"/>
<evidence type="ECO:0000313" key="7">
    <source>
        <dbReference type="Proteomes" id="UP001597045"/>
    </source>
</evidence>
<keyword evidence="4 5" id="KW-0472">Membrane</keyword>
<evidence type="ECO:0000256" key="3">
    <source>
        <dbReference type="ARBA" id="ARBA00022989"/>
    </source>
</evidence>
<evidence type="ECO:0000256" key="4">
    <source>
        <dbReference type="ARBA" id="ARBA00023136"/>
    </source>
</evidence>
<keyword evidence="7" id="KW-1185">Reference proteome</keyword>
<feature type="transmembrane region" description="Helical" evidence="5">
    <location>
        <begin position="179"/>
        <end position="201"/>
    </location>
</feature>
<feature type="transmembrane region" description="Helical" evidence="5">
    <location>
        <begin position="207"/>
        <end position="228"/>
    </location>
</feature>
<keyword evidence="2 5" id="KW-0812">Transmembrane</keyword>
<dbReference type="Pfam" id="PF13520">
    <property type="entry name" value="AA_permease_2"/>
    <property type="match status" value="1"/>
</dbReference>
<dbReference type="Gene3D" id="1.20.1740.10">
    <property type="entry name" value="Amino acid/polyamine transporter I"/>
    <property type="match status" value="1"/>
</dbReference>
<feature type="transmembrane region" description="Helical" evidence="5">
    <location>
        <begin position="240"/>
        <end position="258"/>
    </location>
</feature>
<evidence type="ECO:0000313" key="6">
    <source>
        <dbReference type="EMBL" id="MFD1044670.1"/>
    </source>
</evidence>
<sequence>MPQSTYVLFAVMMLSVIAVILASLTHFHADLAFAYPEGAFKPFGGAFWTGLGAGLIFSVYDYLGYNTAAYIGAELKNPGRTMPRAIIYSILAMMAIYLLLQIGVLGVVPWQQISGSPYFASLILEQTWGSTAAHIFTVTIVITAFGSVFAGLLGGSRVPYEAAKDKLFLPWFGKLHPRLNFPTVGLFVMGAVTAIGSLFTLTDVINVLTAVFVLIQSIAQTVALFVLRRRQPNMERPYRMWLYPVPGVLALVGWVFVYTQTDTVNIWLSIGWLALGTVAFLIWAQVEKVWPFGPKEIKEEFLVTT</sequence>
<evidence type="ECO:0000256" key="1">
    <source>
        <dbReference type="ARBA" id="ARBA00004141"/>
    </source>
</evidence>
<dbReference type="InterPro" id="IPR002293">
    <property type="entry name" value="AA/rel_permease1"/>
</dbReference>
<evidence type="ECO:0000256" key="5">
    <source>
        <dbReference type="SAM" id="Phobius"/>
    </source>
</evidence>
<feature type="transmembrane region" description="Helical" evidence="5">
    <location>
        <begin position="86"/>
        <end position="111"/>
    </location>
</feature>
<organism evidence="6 7">
    <name type="scientific">Kibdelosporangium lantanae</name>
    <dbReference type="NCBI Taxonomy" id="1497396"/>
    <lineage>
        <taxon>Bacteria</taxon>
        <taxon>Bacillati</taxon>
        <taxon>Actinomycetota</taxon>
        <taxon>Actinomycetes</taxon>
        <taxon>Pseudonocardiales</taxon>
        <taxon>Pseudonocardiaceae</taxon>
        <taxon>Kibdelosporangium</taxon>
    </lineage>
</organism>
<dbReference type="InterPro" id="IPR050598">
    <property type="entry name" value="AminoAcid_Transporter"/>
</dbReference>
<comment type="subcellular location">
    <subcellularLocation>
        <location evidence="1">Membrane</location>
        <topology evidence="1">Multi-pass membrane protein</topology>
    </subcellularLocation>
</comment>
<dbReference type="PANTHER" id="PTHR11785">
    <property type="entry name" value="AMINO ACID TRANSPORTER"/>
    <property type="match status" value="1"/>
</dbReference>
<feature type="transmembrane region" description="Helical" evidence="5">
    <location>
        <begin position="47"/>
        <end position="65"/>
    </location>
</feature>
<feature type="transmembrane region" description="Helical" evidence="5">
    <location>
        <begin position="131"/>
        <end position="158"/>
    </location>
</feature>
<evidence type="ECO:0000256" key="2">
    <source>
        <dbReference type="ARBA" id="ARBA00022692"/>
    </source>
</evidence>
<feature type="transmembrane region" description="Helical" evidence="5">
    <location>
        <begin position="264"/>
        <end position="284"/>
    </location>
</feature>
<name>A0ABW3M1V2_9PSEU</name>
<keyword evidence="3 5" id="KW-1133">Transmembrane helix</keyword>
<dbReference type="PANTHER" id="PTHR11785:SF512">
    <property type="entry name" value="SOBREMESA, ISOFORM B"/>
    <property type="match status" value="1"/>
</dbReference>
<gene>
    <name evidence="6" type="ORF">ACFQ1S_03215</name>
</gene>
<feature type="transmembrane region" description="Helical" evidence="5">
    <location>
        <begin position="7"/>
        <end position="27"/>
    </location>
</feature>
<protein>
    <submittedName>
        <fullName evidence="6">APC family permease</fullName>
    </submittedName>
</protein>
<dbReference type="Proteomes" id="UP001597045">
    <property type="component" value="Unassembled WGS sequence"/>
</dbReference>